<evidence type="ECO:0000256" key="6">
    <source>
        <dbReference type="ARBA" id="ARBA00022962"/>
    </source>
</evidence>
<dbReference type="CDD" id="cd03130">
    <property type="entry name" value="GATase1_CobB"/>
    <property type="match status" value="1"/>
</dbReference>
<keyword evidence="2" id="KW-0436">Ligase</keyword>
<dbReference type="HAMAP" id="MF_00027">
    <property type="entry name" value="CobB_CbiA"/>
    <property type="match status" value="1"/>
</dbReference>
<proteinExistence type="inferred from homology"/>
<sequence length="479" mass="51185">MSNRPRLVLAGLSGGAGKTIVTLGVCRALARQGLTVRPFKKGPDYIDASWLGLAAGREASNLDPFLMPPEHVRGLFFEKSAGCDISVIEGNRGLFDGKDVAGSCSTAELARRLDAPVVLVLDATKMTRTAAAIVAGCAAFEPGLTLAGVICNRTAGERHRVILRQSIEHYTDVPVLGMLPKMPDNPIPERHMGLLSNREHAGHAAILDTVADFVADGVDLDRLTALARGAPDMAAPDARSRPRWPEPVLSEGAVTPRIGVVRDAALWFYYPENLEALERAGAELVFVSLLSPAPWPRIDGLYLGGGFPETMAGALAGNREVRDRVREFSRAGMPIYAECGGFMYLCRDLRVGAETFPMAGVFPLTTTLCARPQGLGYCHAAVRRDNPFHPAGATLPGHEFHYSRCLASLDGTPPPAPGPESFCLDMRRGSGMLHGLDGLLENATFAAYTHIHALGAPHWAGNFVAAAARYQAGRQPSVP</sequence>
<dbReference type="InterPro" id="IPR011698">
    <property type="entry name" value="GATase_3"/>
</dbReference>
<evidence type="ECO:0000259" key="7">
    <source>
        <dbReference type="Pfam" id="PF01656"/>
    </source>
</evidence>
<organism evidence="9">
    <name type="scientific">hydrocarbon metagenome</name>
    <dbReference type="NCBI Taxonomy" id="938273"/>
    <lineage>
        <taxon>unclassified sequences</taxon>
        <taxon>metagenomes</taxon>
        <taxon>ecological metagenomes</taxon>
    </lineage>
</organism>
<accession>A0A0W8G4N6</accession>
<keyword evidence="6" id="KW-0315">Glutamine amidotransferase</keyword>
<evidence type="ECO:0000313" key="9">
    <source>
        <dbReference type="EMBL" id="KUG28112.1"/>
    </source>
</evidence>
<dbReference type="PANTHER" id="PTHR43873">
    <property type="entry name" value="COBYRINATE A,C-DIAMIDE SYNTHASE"/>
    <property type="match status" value="1"/>
</dbReference>
<dbReference type="InterPro" id="IPR029062">
    <property type="entry name" value="Class_I_gatase-like"/>
</dbReference>
<evidence type="ECO:0000256" key="3">
    <source>
        <dbReference type="ARBA" id="ARBA00022741"/>
    </source>
</evidence>
<dbReference type="Pfam" id="PF07685">
    <property type="entry name" value="GATase_3"/>
    <property type="match status" value="1"/>
</dbReference>
<dbReference type="Gene3D" id="3.40.50.300">
    <property type="entry name" value="P-loop containing nucleotide triphosphate hydrolases"/>
    <property type="match status" value="1"/>
</dbReference>
<keyword evidence="3" id="KW-0547">Nucleotide-binding</keyword>
<gene>
    <name evidence="9" type="ORF">ASZ90_002007</name>
</gene>
<evidence type="ECO:0000259" key="8">
    <source>
        <dbReference type="Pfam" id="PF07685"/>
    </source>
</evidence>
<dbReference type="GO" id="GO:0042242">
    <property type="term" value="F:cobyrinic acid a,c-diamide synthase activity"/>
    <property type="evidence" value="ECO:0007669"/>
    <property type="project" value="InterPro"/>
</dbReference>
<dbReference type="GO" id="GO:0005524">
    <property type="term" value="F:ATP binding"/>
    <property type="evidence" value="ECO:0007669"/>
    <property type="project" value="UniProtKB-KW"/>
</dbReference>
<dbReference type="InterPro" id="IPR002586">
    <property type="entry name" value="CobQ/CobB/MinD/ParA_Nub-bd_dom"/>
</dbReference>
<dbReference type="PROSITE" id="PS51274">
    <property type="entry name" value="GATASE_COBBQ"/>
    <property type="match status" value="1"/>
</dbReference>
<dbReference type="EMBL" id="LNQE01000257">
    <property type="protein sequence ID" value="KUG28112.1"/>
    <property type="molecule type" value="Genomic_DNA"/>
</dbReference>
<dbReference type="InterPro" id="IPR027417">
    <property type="entry name" value="P-loop_NTPase"/>
</dbReference>
<dbReference type="PANTHER" id="PTHR43873:SF1">
    <property type="entry name" value="COBYRINATE A,C-DIAMIDE SYNTHASE"/>
    <property type="match status" value="1"/>
</dbReference>
<dbReference type="SUPFAM" id="SSF52317">
    <property type="entry name" value="Class I glutamine amidotransferase-like"/>
    <property type="match status" value="1"/>
</dbReference>
<dbReference type="Gene3D" id="3.40.50.880">
    <property type="match status" value="1"/>
</dbReference>
<dbReference type="InterPro" id="IPR004484">
    <property type="entry name" value="CbiA/CobB_synth"/>
</dbReference>
<dbReference type="AlphaFoldDB" id="A0A0W8G4N6"/>
<dbReference type="CDD" id="cd05388">
    <property type="entry name" value="CobB_N"/>
    <property type="match status" value="1"/>
</dbReference>
<name>A0A0W8G4N6_9ZZZZ</name>
<dbReference type="NCBIfam" id="NF002204">
    <property type="entry name" value="PRK01077.1"/>
    <property type="match status" value="1"/>
</dbReference>
<dbReference type="SUPFAM" id="SSF52540">
    <property type="entry name" value="P-loop containing nucleoside triphosphate hydrolases"/>
    <property type="match status" value="1"/>
</dbReference>
<evidence type="ECO:0000256" key="2">
    <source>
        <dbReference type="ARBA" id="ARBA00022598"/>
    </source>
</evidence>
<keyword evidence="4" id="KW-0067">ATP-binding</keyword>
<evidence type="ECO:0000256" key="4">
    <source>
        <dbReference type="ARBA" id="ARBA00022840"/>
    </source>
</evidence>
<comment type="cofactor">
    <cofactor evidence="1">
        <name>Mg(2+)</name>
        <dbReference type="ChEBI" id="CHEBI:18420"/>
    </cofactor>
</comment>
<dbReference type="NCBIfam" id="TIGR00379">
    <property type="entry name" value="cobB"/>
    <property type="match status" value="1"/>
</dbReference>
<reference evidence="9" key="1">
    <citation type="journal article" date="2015" name="Proc. Natl. Acad. Sci. U.S.A.">
        <title>Networks of energetic and metabolic interactions define dynamics in microbial communities.</title>
        <authorList>
            <person name="Embree M."/>
            <person name="Liu J.K."/>
            <person name="Al-Bassam M.M."/>
            <person name="Zengler K."/>
        </authorList>
    </citation>
    <scope>NUCLEOTIDE SEQUENCE</scope>
</reference>
<evidence type="ECO:0000256" key="5">
    <source>
        <dbReference type="ARBA" id="ARBA00022842"/>
    </source>
</evidence>
<keyword evidence="5" id="KW-0460">Magnesium</keyword>
<protein>
    <submittedName>
        <fullName evidence="9">Cobyrinic acid a,c-diamide synthase</fullName>
    </submittedName>
</protein>
<evidence type="ECO:0000256" key="1">
    <source>
        <dbReference type="ARBA" id="ARBA00001946"/>
    </source>
</evidence>
<comment type="caution">
    <text evidence="9">The sequence shown here is derived from an EMBL/GenBank/DDBJ whole genome shotgun (WGS) entry which is preliminary data.</text>
</comment>
<dbReference type="Pfam" id="PF01656">
    <property type="entry name" value="CbiA"/>
    <property type="match status" value="1"/>
</dbReference>
<feature type="domain" description="CobB/CobQ-like glutamine amidotransferase" evidence="8">
    <location>
        <begin position="257"/>
        <end position="455"/>
    </location>
</feature>
<feature type="domain" description="CobQ/CobB/MinD/ParA nucleotide binding" evidence="7">
    <location>
        <begin position="8"/>
        <end position="191"/>
    </location>
</feature>